<feature type="transmembrane region" description="Helical" evidence="2">
    <location>
        <begin position="32"/>
        <end position="52"/>
    </location>
</feature>
<keyword evidence="2" id="KW-0472">Membrane</keyword>
<keyword evidence="4" id="KW-0645">Protease</keyword>
<dbReference type="GO" id="GO:0008237">
    <property type="term" value="F:metallopeptidase activity"/>
    <property type="evidence" value="ECO:0007669"/>
    <property type="project" value="UniProtKB-KW"/>
</dbReference>
<dbReference type="Proteomes" id="UP000664632">
    <property type="component" value="Unassembled WGS sequence"/>
</dbReference>
<keyword evidence="2" id="KW-1133">Transmembrane helix</keyword>
<sequence length="204" mass="23095">MINRPELLFLFTLFIAISYQFIPALFPESSVQFLGTIWNATFSFLAGFVFLRNSFLEQFKHFKFTVLLYGIPLVLAVGVVSGVIFNTFIGQTTTNSISEVLTKQMIFTQIPIMLLGEELLSTNLILALEAKGVSFKWASLICGVLFALWHIPAYGFHIAQLLITLMPVRLALNYVWKKSSSVWVSWICHFLYDGLSFIGMLFGK</sequence>
<proteinExistence type="inferred from homology"/>
<feature type="transmembrane region" description="Helical" evidence="2">
    <location>
        <begin position="140"/>
        <end position="163"/>
    </location>
</feature>
<protein>
    <submittedName>
        <fullName evidence="4">CPBP family intramembrane metalloprotease</fullName>
    </submittedName>
</protein>
<dbReference type="EMBL" id="JAFLWD010000025">
    <property type="protein sequence ID" value="MBO0440828.1"/>
    <property type="molecule type" value="Genomic_DNA"/>
</dbReference>
<evidence type="ECO:0000313" key="5">
    <source>
        <dbReference type="Proteomes" id="UP000664632"/>
    </source>
</evidence>
<dbReference type="InterPro" id="IPR003675">
    <property type="entry name" value="Rce1/LyrA-like_dom"/>
</dbReference>
<reference evidence="4 5" key="1">
    <citation type="submission" date="2021-03" db="EMBL/GenBank/DDBJ databases">
        <title>Enterococcal diversity collection.</title>
        <authorList>
            <person name="Gilmore M.S."/>
            <person name="Schwartzman J."/>
            <person name="Van Tyne D."/>
            <person name="Martin M."/>
            <person name="Earl A.M."/>
            <person name="Manson A.L."/>
            <person name="Straub T."/>
            <person name="Salamzade R."/>
            <person name="Saavedra J."/>
            <person name="Lebreton F."/>
            <person name="Prichula J."/>
            <person name="Schaufler K."/>
            <person name="Gaca A."/>
            <person name="Sgardioli B."/>
            <person name="Wagenaar J."/>
            <person name="Strong T."/>
        </authorList>
    </citation>
    <scope>NUCLEOTIDE SEQUENCE [LARGE SCALE GENOMIC DNA]</scope>
    <source>
        <strain evidence="4 5">DIV0869a</strain>
    </source>
</reference>
<feature type="transmembrane region" description="Helical" evidence="2">
    <location>
        <begin position="105"/>
        <end position="128"/>
    </location>
</feature>
<evidence type="ECO:0000256" key="1">
    <source>
        <dbReference type="ARBA" id="ARBA00009067"/>
    </source>
</evidence>
<comment type="similarity">
    <text evidence="1">Belongs to the UPF0177 family.</text>
</comment>
<keyword evidence="4" id="KW-0378">Hydrolase</keyword>
<comment type="caution">
    <text evidence="4">The sequence shown here is derived from an EMBL/GenBank/DDBJ whole genome shotgun (WGS) entry which is preliminary data.</text>
</comment>
<feature type="transmembrane region" description="Helical" evidence="2">
    <location>
        <begin position="7"/>
        <end position="26"/>
    </location>
</feature>
<evidence type="ECO:0000313" key="4">
    <source>
        <dbReference type="EMBL" id="MBO0440828.1"/>
    </source>
</evidence>
<keyword evidence="4" id="KW-0482">Metalloprotease</keyword>
<name>A0ABS3H0Z4_9ENTE</name>
<organism evidence="4 5">
    <name type="scientific">Candidatus Enterococcus ikei</name>
    <dbReference type="NCBI Taxonomy" id="2815326"/>
    <lineage>
        <taxon>Bacteria</taxon>
        <taxon>Bacillati</taxon>
        <taxon>Bacillota</taxon>
        <taxon>Bacilli</taxon>
        <taxon>Lactobacillales</taxon>
        <taxon>Enterococcaceae</taxon>
        <taxon>Enterococcus</taxon>
    </lineage>
</organism>
<keyword evidence="5" id="KW-1185">Reference proteome</keyword>
<gene>
    <name evidence="4" type="ORF">JZO69_10680</name>
</gene>
<keyword evidence="2" id="KW-0812">Transmembrane</keyword>
<feature type="transmembrane region" description="Helical" evidence="2">
    <location>
        <begin position="64"/>
        <end position="85"/>
    </location>
</feature>
<dbReference type="Pfam" id="PF02517">
    <property type="entry name" value="Rce1-like"/>
    <property type="match status" value="1"/>
</dbReference>
<evidence type="ECO:0000259" key="3">
    <source>
        <dbReference type="Pfam" id="PF02517"/>
    </source>
</evidence>
<accession>A0ABS3H0Z4</accession>
<feature type="transmembrane region" description="Helical" evidence="2">
    <location>
        <begin position="183"/>
        <end position="203"/>
    </location>
</feature>
<feature type="domain" description="CAAX prenyl protease 2/Lysostaphin resistance protein A-like" evidence="3">
    <location>
        <begin position="106"/>
        <end position="194"/>
    </location>
</feature>
<evidence type="ECO:0000256" key="2">
    <source>
        <dbReference type="SAM" id="Phobius"/>
    </source>
</evidence>